<organism evidence="2">
    <name type="scientific">marine metagenome</name>
    <dbReference type="NCBI Taxonomy" id="408172"/>
    <lineage>
        <taxon>unclassified sequences</taxon>
        <taxon>metagenomes</taxon>
        <taxon>ecological metagenomes</taxon>
    </lineage>
</organism>
<dbReference type="EMBL" id="UINC01081903">
    <property type="protein sequence ID" value="SVC26182.1"/>
    <property type="molecule type" value="Genomic_DNA"/>
</dbReference>
<proteinExistence type="predicted"/>
<evidence type="ECO:0000313" key="2">
    <source>
        <dbReference type="EMBL" id="SVC26182.1"/>
    </source>
</evidence>
<accession>A0A382KSG3</accession>
<reference evidence="2" key="1">
    <citation type="submission" date="2018-05" db="EMBL/GenBank/DDBJ databases">
        <authorList>
            <person name="Lanie J.A."/>
            <person name="Ng W.-L."/>
            <person name="Kazmierczak K.M."/>
            <person name="Andrzejewski T.M."/>
            <person name="Davidsen T.M."/>
            <person name="Wayne K.J."/>
            <person name="Tettelin H."/>
            <person name="Glass J.I."/>
            <person name="Rusch D."/>
            <person name="Podicherti R."/>
            <person name="Tsui H.-C.T."/>
            <person name="Winkler M.E."/>
        </authorList>
    </citation>
    <scope>NUCLEOTIDE SEQUENCE</scope>
</reference>
<gene>
    <name evidence="2" type="ORF">METZ01_LOCUS279036</name>
</gene>
<feature type="non-terminal residue" evidence="2">
    <location>
        <position position="48"/>
    </location>
</feature>
<dbReference type="AlphaFoldDB" id="A0A382KSG3"/>
<feature type="non-terminal residue" evidence="2">
    <location>
        <position position="1"/>
    </location>
</feature>
<evidence type="ECO:0000256" key="1">
    <source>
        <dbReference type="SAM" id="MobiDB-lite"/>
    </source>
</evidence>
<name>A0A382KSG3_9ZZZZ</name>
<feature type="region of interest" description="Disordered" evidence="1">
    <location>
        <begin position="18"/>
        <end position="48"/>
    </location>
</feature>
<protein>
    <submittedName>
        <fullName evidence="2">Uncharacterized protein</fullName>
    </submittedName>
</protein>
<sequence length="48" mass="4730">AGTWSTLLEAFGGAGGVTARPARVTVPSPAGRSSRASEGARPGSCCLR</sequence>